<organism evidence="4 5">
    <name type="scientific">Amycolatopsis sulphurea</name>
    <dbReference type="NCBI Taxonomy" id="76022"/>
    <lineage>
        <taxon>Bacteria</taxon>
        <taxon>Bacillati</taxon>
        <taxon>Actinomycetota</taxon>
        <taxon>Actinomycetes</taxon>
        <taxon>Pseudonocardiales</taxon>
        <taxon>Pseudonocardiaceae</taxon>
        <taxon>Amycolatopsis</taxon>
    </lineage>
</organism>
<dbReference type="InterPro" id="IPR036291">
    <property type="entry name" value="NAD(P)-bd_dom_sf"/>
</dbReference>
<comment type="caution">
    <text evidence="4">The sequence shown here is derived from an EMBL/GenBank/DDBJ whole genome shotgun (WGS) entry which is preliminary data.</text>
</comment>
<reference evidence="4 5" key="1">
    <citation type="submission" date="2017-10" db="EMBL/GenBank/DDBJ databases">
        <title>Sequencing the genomes of 1000 actinobacteria strains.</title>
        <authorList>
            <person name="Klenk H.-P."/>
        </authorList>
    </citation>
    <scope>NUCLEOTIDE SEQUENCE [LARGE SCALE GENOMIC DNA]</scope>
    <source>
        <strain evidence="4 5">DSM 46092</strain>
    </source>
</reference>
<dbReference type="PRINTS" id="PR00081">
    <property type="entry name" value="GDHRDH"/>
</dbReference>
<evidence type="ECO:0000313" key="4">
    <source>
        <dbReference type="EMBL" id="PFG50941.1"/>
    </source>
</evidence>
<dbReference type="SUPFAM" id="SSF51735">
    <property type="entry name" value="NAD(P)-binding Rossmann-fold domains"/>
    <property type="match status" value="1"/>
</dbReference>
<dbReference type="GO" id="GO:0016491">
    <property type="term" value="F:oxidoreductase activity"/>
    <property type="evidence" value="ECO:0007669"/>
    <property type="project" value="UniProtKB-KW"/>
</dbReference>
<dbReference type="PIRSF" id="PIRSF000126">
    <property type="entry name" value="11-beta-HSD1"/>
    <property type="match status" value="1"/>
</dbReference>
<sequence>MYDLARLPGTTALVTGASGGIGAEFARRLAQRGADLVIVARSGDKLETLASFLRSAYGVRVWTEKLDLSETDAPRDLFEQTVEHGIEIGFLVNNAGGGVGGPAAKADPAGVAAMVQLNSHAVVDSMIRFLPGMVSRGRGAIVNVVSASAFQPTPYLAAYAASKAMVQSFTQAVGEEVAGSGVRVLAVHPGVTVTGQRSEEILGVMAKFCGLRQPEHVVTTAFRALGSRKFSVVDGRRYSLFTGLTQRLPARTTLALMRRITGKTLSGV</sequence>
<keyword evidence="2" id="KW-0560">Oxidoreductase</keyword>
<evidence type="ECO:0000256" key="3">
    <source>
        <dbReference type="RuleBase" id="RU000363"/>
    </source>
</evidence>
<protein>
    <recommendedName>
        <fullName evidence="6">Short-subunit dehydrogenase</fullName>
    </recommendedName>
</protein>
<dbReference type="PRINTS" id="PR00080">
    <property type="entry name" value="SDRFAMILY"/>
</dbReference>
<dbReference type="Gene3D" id="3.40.50.720">
    <property type="entry name" value="NAD(P)-binding Rossmann-like Domain"/>
    <property type="match status" value="1"/>
</dbReference>
<evidence type="ECO:0000256" key="2">
    <source>
        <dbReference type="ARBA" id="ARBA00023002"/>
    </source>
</evidence>
<comment type="similarity">
    <text evidence="1 3">Belongs to the short-chain dehydrogenases/reductases (SDR) family.</text>
</comment>
<dbReference type="AlphaFoldDB" id="A0A2A9FJL7"/>
<dbReference type="PANTHER" id="PTHR43086">
    <property type="entry name" value="VERY-LONG-CHAIN 3-OXOOACYL-COA REDUCTASE"/>
    <property type="match status" value="1"/>
</dbReference>
<proteinExistence type="inferred from homology"/>
<evidence type="ECO:0000313" key="5">
    <source>
        <dbReference type="Proteomes" id="UP000243542"/>
    </source>
</evidence>
<name>A0A2A9FJL7_9PSEU</name>
<evidence type="ECO:0008006" key="6">
    <source>
        <dbReference type="Google" id="ProtNLM"/>
    </source>
</evidence>
<gene>
    <name evidence="4" type="ORF">ATK36_6200</name>
</gene>
<accession>A0A2A9FJL7</accession>
<dbReference type="EMBL" id="PDJK01000002">
    <property type="protein sequence ID" value="PFG50941.1"/>
    <property type="molecule type" value="Genomic_DNA"/>
</dbReference>
<dbReference type="PANTHER" id="PTHR43086:SF3">
    <property type="entry name" value="NADP-DEPENDENT 3-HYDROXY ACID DEHYDROGENASE YDFG"/>
    <property type="match status" value="1"/>
</dbReference>
<keyword evidence="5" id="KW-1185">Reference proteome</keyword>
<dbReference type="RefSeq" id="WP_170069971.1">
    <property type="nucleotide sequence ID" value="NZ_JBIAKZ010000016.1"/>
</dbReference>
<dbReference type="InterPro" id="IPR002347">
    <property type="entry name" value="SDR_fam"/>
</dbReference>
<evidence type="ECO:0000256" key="1">
    <source>
        <dbReference type="ARBA" id="ARBA00006484"/>
    </source>
</evidence>
<dbReference type="Proteomes" id="UP000243542">
    <property type="component" value="Unassembled WGS sequence"/>
</dbReference>
<dbReference type="Pfam" id="PF00106">
    <property type="entry name" value="adh_short"/>
    <property type="match status" value="1"/>
</dbReference>